<reference evidence="2 3" key="1">
    <citation type="journal article" date="2012" name="Stand. Genomic Sci.">
        <title>Genome sequence of the halotolerant bacterium Corynebacterium halotolerans type strain YIM 70093(T) (= DSM 44683(T)).</title>
        <authorList>
            <person name="Ruckert C."/>
            <person name="Albersmeier A."/>
            <person name="Al-Dilaimi A."/>
            <person name="Niehaus K."/>
            <person name="Szczepanowski R."/>
            <person name="Kalinowski J."/>
        </authorList>
    </citation>
    <scope>NUCLEOTIDE SEQUENCE [LARGE SCALE GENOMIC DNA]</scope>
    <source>
        <strain evidence="2">YIM 70093</strain>
    </source>
</reference>
<dbReference type="RefSeq" id="WP_015401449.1">
    <property type="nucleotide sequence ID" value="NC_020302.1"/>
</dbReference>
<sequence length="422" mass="46259">MYPENRLVPPSTDHPELAIFGLDGGPRPRTLIDIARTTMDRFPDAVAIDCDGDRLTYGEFSVILEEQVKRLHDHGIGRGDRVGIRVPPGTMQSYVAVLATLFAGAAYVPVDWGDTEDRAEAIWKAGEVDVVYGADLELTVLRQKTGAPDASAPGPEDDAWLFFSGPADKLAGVVTTHRSAAGVADAQAMAYLADAPLRPGDRVMTRQSIASIPSTKEMWLSWCQAATLVPTPCAVLDSSEALREWIVDRRITVLATLPSLVEAWPQQTLHNVRLLILAGEDTPRGLIEQLRHLDLEIWTGYRATGTVLRIAGGASVPPPPLSAGRPIPGSQLCVIDPQGKPVRWGETGEVVLAGLGLDRHLDPARDAEAYRPLPALGWERAYYTGQLVRAERTGLVPVDRADSPARPNRPRRRWRWWPRKRD</sequence>
<dbReference type="SUPFAM" id="SSF56801">
    <property type="entry name" value="Acetyl-CoA synthetase-like"/>
    <property type="match status" value="1"/>
</dbReference>
<feature type="domain" description="AMP-dependent synthetase/ligase" evidence="1">
    <location>
        <begin position="38"/>
        <end position="133"/>
    </location>
</feature>
<dbReference type="PANTHER" id="PTHR45527:SF1">
    <property type="entry name" value="FATTY ACID SYNTHASE"/>
    <property type="match status" value="1"/>
</dbReference>
<dbReference type="GO" id="GO:0005737">
    <property type="term" value="C:cytoplasm"/>
    <property type="evidence" value="ECO:0007669"/>
    <property type="project" value="TreeGrafter"/>
</dbReference>
<dbReference type="Pfam" id="PF00501">
    <property type="entry name" value="AMP-binding"/>
    <property type="match status" value="2"/>
</dbReference>
<dbReference type="STRING" id="1121362.A605_10140"/>
<dbReference type="EMBL" id="CP003697">
    <property type="protein sequence ID" value="AGF73030.1"/>
    <property type="molecule type" value="Genomic_DNA"/>
</dbReference>
<dbReference type="GO" id="GO:0043041">
    <property type="term" value="P:amino acid activation for nonribosomal peptide biosynthetic process"/>
    <property type="evidence" value="ECO:0007669"/>
    <property type="project" value="TreeGrafter"/>
</dbReference>
<dbReference type="InterPro" id="IPR000873">
    <property type="entry name" value="AMP-dep_synth/lig_dom"/>
</dbReference>
<accession>M1NZV6</accession>
<dbReference type="GO" id="GO:0044550">
    <property type="term" value="P:secondary metabolite biosynthetic process"/>
    <property type="evidence" value="ECO:0007669"/>
    <property type="project" value="TreeGrafter"/>
</dbReference>
<dbReference type="AlphaFoldDB" id="M1NZV6"/>
<proteinExistence type="predicted"/>
<dbReference type="PATRIC" id="fig|1121362.3.peg.2053"/>
<gene>
    <name evidence="2" type="ORF">A605_10140</name>
</gene>
<feature type="domain" description="AMP-dependent synthetase/ligase" evidence="1">
    <location>
        <begin position="170"/>
        <end position="356"/>
    </location>
</feature>
<dbReference type="eggNOG" id="COG1020">
    <property type="taxonomic scope" value="Bacteria"/>
</dbReference>
<dbReference type="Gene3D" id="3.40.50.12780">
    <property type="entry name" value="N-terminal domain of ligase-like"/>
    <property type="match status" value="1"/>
</dbReference>
<dbReference type="KEGG" id="chn:A605_10140"/>
<dbReference type="GO" id="GO:0031177">
    <property type="term" value="F:phosphopantetheine binding"/>
    <property type="evidence" value="ECO:0007669"/>
    <property type="project" value="TreeGrafter"/>
</dbReference>
<dbReference type="OrthoDB" id="2472181at2"/>
<name>M1NZV6_9CORY</name>
<evidence type="ECO:0000259" key="1">
    <source>
        <dbReference type="Pfam" id="PF00501"/>
    </source>
</evidence>
<dbReference type="InterPro" id="IPR042099">
    <property type="entry name" value="ANL_N_sf"/>
</dbReference>
<dbReference type="Proteomes" id="UP000011723">
    <property type="component" value="Chromosome"/>
</dbReference>
<evidence type="ECO:0000313" key="3">
    <source>
        <dbReference type="Proteomes" id="UP000011723"/>
    </source>
</evidence>
<organism evidence="2 3">
    <name type="scientific">Corynebacterium halotolerans YIM 70093 = DSM 44683</name>
    <dbReference type="NCBI Taxonomy" id="1121362"/>
    <lineage>
        <taxon>Bacteria</taxon>
        <taxon>Bacillati</taxon>
        <taxon>Actinomycetota</taxon>
        <taxon>Actinomycetes</taxon>
        <taxon>Mycobacteriales</taxon>
        <taxon>Corynebacteriaceae</taxon>
        <taxon>Corynebacterium</taxon>
    </lineage>
</organism>
<protein>
    <submittedName>
        <fullName evidence="2">Peptide synthase</fullName>
    </submittedName>
</protein>
<keyword evidence="3" id="KW-1185">Reference proteome</keyword>
<evidence type="ECO:0000313" key="2">
    <source>
        <dbReference type="EMBL" id="AGF73030.1"/>
    </source>
</evidence>
<dbReference type="PANTHER" id="PTHR45527">
    <property type="entry name" value="NONRIBOSOMAL PEPTIDE SYNTHETASE"/>
    <property type="match status" value="1"/>
</dbReference>
<dbReference type="HOGENOM" id="CLU_000022_2_12_11"/>